<dbReference type="EMBL" id="KP136319">
    <property type="protein sequence ID" value="AJF97277.1"/>
    <property type="molecule type" value="Genomic_DNA"/>
</dbReference>
<dbReference type="RefSeq" id="YP_009119512.1">
    <property type="nucleotide sequence ID" value="NC_026440.1"/>
</dbReference>
<proteinExistence type="predicted"/>
<evidence type="ECO:0000313" key="2">
    <source>
        <dbReference type="Proteomes" id="UP000202511"/>
    </source>
</evidence>
<protein>
    <submittedName>
        <fullName evidence="1">Uncharacterized protein</fullName>
    </submittedName>
</protein>
<sequence>MQEGANANDNNNNDGSTLWALLPIELVAMIVNGRDRHGRAFMDPRWRPMARMACRLLRRAVEHPTLWDSDALGDPQRLFRYPMVGTGDHYVEFDVTHARRRRWRHGMIVCASAVAEWLRDAPMDLTGQYADAVAERMVAEWGASRAQAHVVLLATGRSDAVAYALDPTTSASFAPIPPVPARPARALRPHSAGWQPDGQELAYTMLDVAVRRCSVNVFEAVVGAIDALYPDGDPNLVPRRPIADDDDGAIEDDIDAYTLPERRGLWRSSFHMSVIAFDRADVARITGRDCARLKGTAYAIAYGAADCIRHHLEINSLNPESAHRLLAEGITLWAEGRYCAEDMGVGPSVSRAMAAIPADVITPEHCKAIALAAIRDDDVALIMWALGARDHERVSASALFNATGLTATELVCHALSPLGTGRSARQSRSGVGHLAGMARAAAWLCDVLAYTPAAKDMAALARACIEQDRHKEPECCAARVAFALARWPRLLWESGRGVPLVRDAFVSCVTGWGLTPDAMILIDAIEIWCDALGMERKTMRDTLALFCSMIGRGGSFECVRQIGMALHGSPWTKACSAVCHGTCRGSASDTSQAFCNGRSRSDADTIAAWCMPTFSLERWPV</sequence>
<dbReference type="Proteomes" id="UP000202511">
    <property type="component" value="Segment"/>
</dbReference>
<dbReference type="GeneID" id="23462194"/>
<reference evidence="1 2" key="1">
    <citation type="journal article" date="2015" name="Parasitol. Res.">
        <title>Viruses in close associations with free-living amoebae.</title>
        <authorList>
            <person name="Scheid P."/>
        </authorList>
    </citation>
    <scope>NUCLEOTIDE SEQUENCE [LARGE SCALE GENOMIC DNA]</scope>
    <source>
        <strain evidence="1">KlaHel</strain>
    </source>
</reference>
<evidence type="ECO:0000313" key="1">
    <source>
        <dbReference type="EMBL" id="AJF97277.1"/>
    </source>
</evidence>
<organism evidence="1 2">
    <name type="scientific">Pandoravirus inopinatum</name>
    <dbReference type="NCBI Taxonomy" id="1605721"/>
    <lineage>
        <taxon>Viruses</taxon>
        <taxon>Pandoravirus</taxon>
    </lineage>
</organism>
<dbReference type="KEGG" id="vg:23462194"/>
<name>A0A0B5JCE0_9VIRU</name>
<accession>A0A0B5JCE0</accession>